<name>A0ABV8PKG6_9FLAO</name>
<dbReference type="InterPro" id="IPR036770">
    <property type="entry name" value="Ankyrin_rpt-contain_sf"/>
</dbReference>
<keyword evidence="1" id="KW-0732">Signal</keyword>
<dbReference type="Proteomes" id="UP001595841">
    <property type="component" value="Unassembled WGS sequence"/>
</dbReference>
<keyword evidence="3" id="KW-1185">Reference proteome</keyword>
<evidence type="ECO:0000313" key="3">
    <source>
        <dbReference type="Proteomes" id="UP001595841"/>
    </source>
</evidence>
<feature type="chain" id="PRO_5045888327" description="Ankyrin repeat domain-containing protein" evidence="1">
    <location>
        <begin position="32"/>
        <end position="289"/>
    </location>
</feature>
<dbReference type="EMBL" id="JBHSCL010000004">
    <property type="protein sequence ID" value="MFC4219379.1"/>
    <property type="molecule type" value="Genomic_DNA"/>
</dbReference>
<feature type="signal peptide" evidence="1">
    <location>
        <begin position="1"/>
        <end position="31"/>
    </location>
</feature>
<reference evidence="3" key="1">
    <citation type="journal article" date="2019" name="Int. J. Syst. Evol. Microbiol.">
        <title>The Global Catalogue of Microorganisms (GCM) 10K type strain sequencing project: providing services to taxonomists for standard genome sequencing and annotation.</title>
        <authorList>
            <consortium name="The Broad Institute Genomics Platform"/>
            <consortium name="The Broad Institute Genome Sequencing Center for Infectious Disease"/>
            <person name="Wu L."/>
            <person name="Ma J."/>
        </authorList>
    </citation>
    <scope>NUCLEOTIDE SEQUENCE [LARGE SCALE GENOMIC DNA]</scope>
    <source>
        <strain evidence="3">CGMCC 1.15774</strain>
    </source>
</reference>
<evidence type="ECO:0000313" key="2">
    <source>
        <dbReference type="EMBL" id="MFC4219379.1"/>
    </source>
</evidence>
<dbReference type="RefSeq" id="WP_379762769.1">
    <property type="nucleotide sequence ID" value="NZ_JBHSCL010000004.1"/>
</dbReference>
<organism evidence="2 3">
    <name type="scientific">Flagellimonas marina</name>
    <dbReference type="NCBI Taxonomy" id="1775168"/>
    <lineage>
        <taxon>Bacteria</taxon>
        <taxon>Pseudomonadati</taxon>
        <taxon>Bacteroidota</taxon>
        <taxon>Flavobacteriia</taxon>
        <taxon>Flavobacteriales</taxon>
        <taxon>Flavobacteriaceae</taxon>
        <taxon>Flagellimonas</taxon>
    </lineage>
</organism>
<proteinExistence type="predicted"/>
<gene>
    <name evidence="2" type="ORF">ACFOWS_04505</name>
</gene>
<comment type="caution">
    <text evidence="2">The sequence shown here is derived from an EMBL/GenBank/DDBJ whole genome shotgun (WGS) entry which is preliminary data.</text>
</comment>
<evidence type="ECO:0000256" key="1">
    <source>
        <dbReference type="SAM" id="SignalP"/>
    </source>
</evidence>
<dbReference type="SUPFAM" id="SSF48403">
    <property type="entry name" value="Ankyrin repeat"/>
    <property type="match status" value="1"/>
</dbReference>
<evidence type="ECO:0008006" key="4">
    <source>
        <dbReference type="Google" id="ProtNLM"/>
    </source>
</evidence>
<sequence length="289" mass="31922">MKASERMSKGRRAALKTSAMGLVALSLPSLAMTNEKVHNKPLGTAYNTIPDHFPNIDPEIVLEVVGKSHSNLERVKELVDKRPELARSVWEWRFGDFESAIGAASHVGRRDIVQYLMGKGARPTIFTFAMMGAHDVVKSMIEYSPGLQKTMGPHGISLLDHAYYGERMKDKMTHTEIDNLKKTIDYLESLGDAGGETYMEETAEEQERYLGDYKYGEGEKEGFTIALNMAQKMALGPIGGFGGALFKVEDNLYIYNGAPSVTVSFETQNNTITSLTLRSPDATITATKI</sequence>
<accession>A0ABV8PKG6</accession>
<protein>
    <recommendedName>
        <fullName evidence="4">Ankyrin repeat domain-containing protein</fullName>
    </recommendedName>
</protein>